<evidence type="ECO:0000313" key="2">
    <source>
        <dbReference type="Proteomes" id="UP000609849"/>
    </source>
</evidence>
<evidence type="ECO:0000313" key="1">
    <source>
        <dbReference type="EMBL" id="MBC5996941.1"/>
    </source>
</evidence>
<organism evidence="1 2">
    <name type="scientific">Romboutsia faecis</name>
    <dbReference type="NCBI Taxonomy" id="2764597"/>
    <lineage>
        <taxon>Bacteria</taxon>
        <taxon>Bacillati</taxon>
        <taxon>Bacillota</taxon>
        <taxon>Clostridia</taxon>
        <taxon>Peptostreptococcales</taxon>
        <taxon>Peptostreptococcaceae</taxon>
        <taxon>Romboutsia</taxon>
    </lineage>
</organism>
<name>A0ABR7JPU3_9FIRM</name>
<dbReference type="EMBL" id="JACRWE010000003">
    <property type="protein sequence ID" value="MBC5996941.1"/>
    <property type="molecule type" value="Genomic_DNA"/>
</dbReference>
<protein>
    <recommendedName>
        <fullName evidence="3">TraD/TraG TraM recognition site domain-containing protein</fullName>
    </recommendedName>
</protein>
<keyword evidence="2" id="KW-1185">Reference proteome</keyword>
<dbReference type="Proteomes" id="UP000609849">
    <property type="component" value="Unassembled WGS sequence"/>
</dbReference>
<evidence type="ECO:0008006" key="3">
    <source>
        <dbReference type="Google" id="ProtNLM"/>
    </source>
</evidence>
<reference evidence="1 2" key="1">
    <citation type="submission" date="2020-08" db="EMBL/GenBank/DDBJ databases">
        <authorList>
            <person name="Liu C."/>
            <person name="Sun Q."/>
        </authorList>
    </citation>
    <scope>NUCLEOTIDE SEQUENCE [LARGE SCALE GENOMIC DNA]</scope>
    <source>
        <strain evidence="1 2">NSJ-18</strain>
    </source>
</reference>
<gene>
    <name evidence="1" type="ORF">H8923_09220</name>
</gene>
<comment type="caution">
    <text evidence="1">The sequence shown here is derived from an EMBL/GenBank/DDBJ whole genome shotgun (WGS) entry which is preliminary data.</text>
</comment>
<proteinExistence type="predicted"/>
<dbReference type="RefSeq" id="WP_153971595.1">
    <property type="nucleotide sequence ID" value="NZ_JACRWE010000003.1"/>
</dbReference>
<sequence>MTKENPVGVICGTKENKIEGIIDRIDLFRENDVIDAMFSKTPECNIDFVEAMEQKKVILIRMRDCDFEDETSKDVLMTFFMQKIWLATKLRAAKEEKEINKIPPRVTLLVDEIFQVPTCQKILEKTFLQSAKFGLKYMFTLHNLEGLSKEALASLKGANTTYTLISGVDKKAFEALEEEFSIQGYCLDDMLNLEQYTALHLIKNKNGYDALITKLPPELKLEVSEYEQQNIA</sequence>
<accession>A0ABR7JPU3</accession>